<dbReference type="GeneID" id="25292898"/>
<dbReference type="Pfam" id="PF04199">
    <property type="entry name" value="Cyclase"/>
    <property type="match status" value="1"/>
</dbReference>
<keyword evidence="3" id="KW-1185">Reference proteome</keyword>
<name>A0A0D2IUL7_9EURO</name>
<dbReference type="SUPFAM" id="SSF102198">
    <property type="entry name" value="Putative cyclase"/>
    <property type="match status" value="1"/>
</dbReference>
<evidence type="ECO:0000256" key="1">
    <source>
        <dbReference type="ARBA" id="ARBA00007865"/>
    </source>
</evidence>
<evidence type="ECO:0000313" key="2">
    <source>
        <dbReference type="EMBL" id="KIX06851.1"/>
    </source>
</evidence>
<evidence type="ECO:0000313" key="3">
    <source>
        <dbReference type="Proteomes" id="UP000053617"/>
    </source>
</evidence>
<organism evidence="2 3">
    <name type="scientific">Rhinocladiella mackenziei CBS 650.93</name>
    <dbReference type="NCBI Taxonomy" id="1442369"/>
    <lineage>
        <taxon>Eukaryota</taxon>
        <taxon>Fungi</taxon>
        <taxon>Dikarya</taxon>
        <taxon>Ascomycota</taxon>
        <taxon>Pezizomycotina</taxon>
        <taxon>Eurotiomycetes</taxon>
        <taxon>Chaetothyriomycetidae</taxon>
        <taxon>Chaetothyriales</taxon>
        <taxon>Herpotrichiellaceae</taxon>
        <taxon>Rhinocladiella</taxon>
    </lineage>
</organism>
<dbReference type="VEuPathDB" id="FungiDB:Z518_04827"/>
<protein>
    <recommendedName>
        <fullName evidence="4">Cyclase</fullName>
    </recommendedName>
</protein>
<dbReference type="GO" id="GO:0004061">
    <property type="term" value="F:arylformamidase activity"/>
    <property type="evidence" value="ECO:0007669"/>
    <property type="project" value="InterPro"/>
</dbReference>
<gene>
    <name evidence="2" type="ORF">Z518_04827</name>
</gene>
<dbReference type="EMBL" id="KN847477">
    <property type="protein sequence ID" value="KIX06851.1"/>
    <property type="molecule type" value="Genomic_DNA"/>
</dbReference>
<evidence type="ECO:0008006" key="4">
    <source>
        <dbReference type="Google" id="ProtNLM"/>
    </source>
</evidence>
<dbReference type="HOGENOM" id="CLU_030671_1_0_1"/>
<dbReference type="Proteomes" id="UP000053617">
    <property type="component" value="Unassembled WGS sequence"/>
</dbReference>
<accession>A0A0D2IUL7</accession>
<proteinExistence type="inferred from homology"/>
<dbReference type="PANTHER" id="PTHR34861">
    <property type="match status" value="1"/>
</dbReference>
<dbReference type="PANTHER" id="PTHR34861:SF11">
    <property type="entry name" value="CYCLASE"/>
    <property type="match status" value="1"/>
</dbReference>
<dbReference type="RefSeq" id="XP_013273987.1">
    <property type="nucleotide sequence ID" value="XM_013418533.1"/>
</dbReference>
<dbReference type="InterPro" id="IPR007325">
    <property type="entry name" value="KFase/CYL"/>
</dbReference>
<dbReference type="OrthoDB" id="5396at2759"/>
<dbReference type="InterPro" id="IPR037175">
    <property type="entry name" value="KFase_sf"/>
</dbReference>
<dbReference type="STRING" id="1442369.A0A0D2IUL7"/>
<sequence>MSSGLAKPIPAFDDLPLRQGDPHHSAWGLWENPALGALNHLRDEVVLRIVQEEVRTGERVTLNLPLDAVKPALLGRIDFEQRIINKAPRIINDDVITFNTQTSSQFDSFRHFAYQTEGKFYNGVTQNDIHGPPGSAVNGIDGWAEKAVAGRGILIDFPLWSDEQGIRHDTMTSRASSVDHIKAIMAARHIQPRQGDILFLRTGYVLAYTKLDAAAKAGLKAASHSWPGLQQGEAMTRWLWEQQFADGSSSDHLIAPVDEAWLLHPILLAGWGTPIGELFDLEALAETCKRRSRWSFFVTSVPLVYSGRRSKSYRGAHWFFIVV</sequence>
<dbReference type="Gene3D" id="3.50.30.50">
    <property type="entry name" value="Putative cyclase"/>
    <property type="match status" value="1"/>
</dbReference>
<dbReference type="AlphaFoldDB" id="A0A0D2IUL7"/>
<reference evidence="2 3" key="1">
    <citation type="submission" date="2015-01" db="EMBL/GenBank/DDBJ databases">
        <title>The Genome Sequence of Rhinocladiella mackenzie CBS 650.93.</title>
        <authorList>
            <consortium name="The Broad Institute Genomics Platform"/>
            <person name="Cuomo C."/>
            <person name="de Hoog S."/>
            <person name="Gorbushina A."/>
            <person name="Stielow B."/>
            <person name="Teixiera M."/>
            <person name="Abouelleil A."/>
            <person name="Chapman S.B."/>
            <person name="Priest M."/>
            <person name="Young S.K."/>
            <person name="Wortman J."/>
            <person name="Nusbaum C."/>
            <person name="Birren B."/>
        </authorList>
    </citation>
    <scope>NUCLEOTIDE SEQUENCE [LARGE SCALE GENOMIC DNA]</scope>
    <source>
        <strain evidence="2 3">CBS 650.93</strain>
    </source>
</reference>
<dbReference type="GO" id="GO:0019441">
    <property type="term" value="P:L-tryptophan catabolic process to kynurenine"/>
    <property type="evidence" value="ECO:0007669"/>
    <property type="project" value="InterPro"/>
</dbReference>
<comment type="similarity">
    <text evidence="1">Belongs to the Cyclase 1 superfamily.</text>
</comment>